<accession>A0A5B8VUQ3</accession>
<sequence>MNTVKKYLLDVFCSIKQTELVWLLVQNKNNLNNLKEINVYHKFDKDTGEILKNVGDVNSSILEMELKLKELKFSYGALIEEINKNDKSYDFGLQVRLSEIAEKIEDLNKSLTIQKERFIPFKGLVFLKLIFLSTRKSN</sequence>
<dbReference type="AlphaFoldDB" id="A0A5B8VUQ3"/>
<evidence type="ECO:0000313" key="2">
    <source>
        <dbReference type="Proteomes" id="UP000321291"/>
    </source>
</evidence>
<gene>
    <name evidence="1" type="ORF">FSB73_21715</name>
</gene>
<evidence type="ECO:0000313" key="1">
    <source>
        <dbReference type="EMBL" id="QEC73888.1"/>
    </source>
</evidence>
<dbReference type="EMBL" id="CP042434">
    <property type="protein sequence ID" value="QEC73888.1"/>
    <property type="molecule type" value="Genomic_DNA"/>
</dbReference>
<organism evidence="1 2">
    <name type="scientific">Arachidicoccus ginsenosidivorans</name>
    <dbReference type="NCBI Taxonomy" id="496057"/>
    <lineage>
        <taxon>Bacteria</taxon>
        <taxon>Pseudomonadati</taxon>
        <taxon>Bacteroidota</taxon>
        <taxon>Chitinophagia</taxon>
        <taxon>Chitinophagales</taxon>
        <taxon>Chitinophagaceae</taxon>
        <taxon>Arachidicoccus</taxon>
    </lineage>
</organism>
<dbReference type="KEGG" id="agi:FSB73_21715"/>
<name>A0A5B8VUQ3_9BACT</name>
<protein>
    <submittedName>
        <fullName evidence="1">Uncharacterized protein</fullName>
    </submittedName>
</protein>
<proteinExistence type="predicted"/>
<reference evidence="1 2" key="1">
    <citation type="journal article" date="2017" name="Int. J. Syst. Evol. Microbiol.">
        <title>Arachidicoccus ginsenosidivorans sp. nov., with ginsenoside-converting activity isolated from ginseng cultivating soil.</title>
        <authorList>
            <person name="Siddiqi M.Z."/>
            <person name="Aslam Z."/>
            <person name="Im W.T."/>
        </authorList>
    </citation>
    <scope>NUCLEOTIDE SEQUENCE [LARGE SCALE GENOMIC DNA]</scope>
    <source>
        <strain evidence="1 2">Gsoil 809</strain>
    </source>
</reference>
<keyword evidence="2" id="KW-1185">Reference proteome</keyword>
<dbReference type="RefSeq" id="WP_146787186.1">
    <property type="nucleotide sequence ID" value="NZ_CP042434.1"/>
</dbReference>
<dbReference type="Proteomes" id="UP000321291">
    <property type="component" value="Chromosome"/>
</dbReference>